<dbReference type="EnsemblPlants" id="AET4Gv20599900.17">
    <property type="protein sequence ID" value="AET4Gv20599900.17"/>
    <property type="gene ID" value="AET4Gv20599900"/>
</dbReference>
<dbReference type="Proteomes" id="UP000015105">
    <property type="component" value="Chromosome 4D"/>
</dbReference>
<proteinExistence type="predicted"/>
<name>A0A453ILC4_AEGTS</name>
<dbReference type="AlphaFoldDB" id="A0A453ILC4"/>
<sequence>MGLVCHGLKRCGNWQDSLRDAKVHSDFIDLT</sequence>
<keyword evidence="2" id="KW-1185">Reference proteome</keyword>
<organism evidence="1 2">
    <name type="scientific">Aegilops tauschii subsp. strangulata</name>
    <name type="common">Goatgrass</name>
    <dbReference type="NCBI Taxonomy" id="200361"/>
    <lineage>
        <taxon>Eukaryota</taxon>
        <taxon>Viridiplantae</taxon>
        <taxon>Streptophyta</taxon>
        <taxon>Embryophyta</taxon>
        <taxon>Tracheophyta</taxon>
        <taxon>Spermatophyta</taxon>
        <taxon>Magnoliopsida</taxon>
        <taxon>Liliopsida</taxon>
        <taxon>Poales</taxon>
        <taxon>Poaceae</taxon>
        <taxon>BOP clade</taxon>
        <taxon>Pooideae</taxon>
        <taxon>Triticodae</taxon>
        <taxon>Triticeae</taxon>
        <taxon>Triticinae</taxon>
        <taxon>Aegilops</taxon>
    </lineage>
</organism>
<reference evidence="2" key="1">
    <citation type="journal article" date="2014" name="Science">
        <title>Ancient hybridizations among the ancestral genomes of bread wheat.</title>
        <authorList>
            <consortium name="International Wheat Genome Sequencing Consortium,"/>
            <person name="Marcussen T."/>
            <person name="Sandve S.R."/>
            <person name="Heier L."/>
            <person name="Spannagl M."/>
            <person name="Pfeifer M."/>
            <person name="Jakobsen K.S."/>
            <person name="Wulff B.B."/>
            <person name="Steuernagel B."/>
            <person name="Mayer K.F."/>
            <person name="Olsen O.A."/>
        </authorList>
    </citation>
    <scope>NUCLEOTIDE SEQUENCE [LARGE SCALE GENOMIC DNA]</scope>
    <source>
        <strain evidence="2">cv. AL8/78</strain>
    </source>
</reference>
<reference evidence="2" key="2">
    <citation type="journal article" date="2017" name="Nat. Plants">
        <title>The Aegilops tauschii genome reveals multiple impacts of transposons.</title>
        <authorList>
            <person name="Zhao G."/>
            <person name="Zou C."/>
            <person name="Li K."/>
            <person name="Wang K."/>
            <person name="Li T."/>
            <person name="Gao L."/>
            <person name="Zhang X."/>
            <person name="Wang H."/>
            <person name="Yang Z."/>
            <person name="Liu X."/>
            <person name="Jiang W."/>
            <person name="Mao L."/>
            <person name="Kong X."/>
            <person name="Jiao Y."/>
            <person name="Jia J."/>
        </authorList>
    </citation>
    <scope>NUCLEOTIDE SEQUENCE [LARGE SCALE GENOMIC DNA]</scope>
    <source>
        <strain evidence="2">cv. AL8/78</strain>
    </source>
</reference>
<reference evidence="1" key="3">
    <citation type="journal article" date="2017" name="Nature">
        <title>Genome sequence of the progenitor of the wheat D genome Aegilops tauschii.</title>
        <authorList>
            <person name="Luo M.C."/>
            <person name="Gu Y.Q."/>
            <person name="Puiu D."/>
            <person name="Wang H."/>
            <person name="Twardziok S.O."/>
            <person name="Deal K.R."/>
            <person name="Huo N."/>
            <person name="Zhu T."/>
            <person name="Wang L."/>
            <person name="Wang Y."/>
            <person name="McGuire P.E."/>
            <person name="Liu S."/>
            <person name="Long H."/>
            <person name="Ramasamy R.K."/>
            <person name="Rodriguez J.C."/>
            <person name="Van S.L."/>
            <person name="Yuan L."/>
            <person name="Wang Z."/>
            <person name="Xia Z."/>
            <person name="Xiao L."/>
            <person name="Anderson O.D."/>
            <person name="Ouyang S."/>
            <person name="Liang Y."/>
            <person name="Zimin A.V."/>
            <person name="Pertea G."/>
            <person name="Qi P."/>
            <person name="Bennetzen J.L."/>
            <person name="Dai X."/>
            <person name="Dawson M.W."/>
            <person name="Muller H.G."/>
            <person name="Kugler K."/>
            <person name="Rivarola-Duarte L."/>
            <person name="Spannagl M."/>
            <person name="Mayer K.F.X."/>
            <person name="Lu F.H."/>
            <person name="Bevan M.W."/>
            <person name="Leroy P."/>
            <person name="Li P."/>
            <person name="You F.M."/>
            <person name="Sun Q."/>
            <person name="Liu Z."/>
            <person name="Lyons E."/>
            <person name="Wicker T."/>
            <person name="Salzberg S.L."/>
            <person name="Devos K.M."/>
            <person name="Dvorak J."/>
        </authorList>
    </citation>
    <scope>NUCLEOTIDE SEQUENCE [LARGE SCALE GENOMIC DNA]</scope>
    <source>
        <strain evidence="1">cv. AL8/78</strain>
    </source>
</reference>
<reference evidence="1" key="5">
    <citation type="journal article" date="2021" name="G3 (Bethesda)">
        <title>Aegilops tauschii genome assembly Aet v5.0 features greater sequence contiguity and improved annotation.</title>
        <authorList>
            <person name="Wang L."/>
            <person name="Zhu T."/>
            <person name="Rodriguez J.C."/>
            <person name="Deal K.R."/>
            <person name="Dubcovsky J."/>
            <person name="McGuire P.E."/>
            <person name="Lux T."/>
            <person name="Spannagl M."/>
            <person name="Mayer K.F.X."/>
            <person name="Baldrich P."/>
            <person name="Meyers B.C."/>
            <person name="Huo N."/>
            <person name="Gu Y.Q."/>
            <person name="Zhou H."/>
            <person name="Devos K.M."/>
            <person name="Bennetzen J.L."/>
            <person name="Unver T."/>
            <person name="Budak H."/>
            <person name="Gulick P.J."/>
            <person name="Galiba G."/>
            <person name="Kalapos B."/>
            <person name="Nelson D.R."/>
            <person name="Li P."/>
            <person name="You F.M."/>
            <person name="Luo M.C."/>
            <person name="Dvorak J."/>
        </authorList>
    </citation>
    <scope>NUCLEOTIDE SEQUENCE [LARGE SCALE GENOMIC DNA]</scope>
    <source>
        <strain evidence="1">cv. AL8/78</strain>
    </source>
</reference>
<dbReference type="Gramene" id="AET4Gv20599900.17">
    <property type="protein sequence ID" value="AET4Gv20599900.17"/>
    <property type="gene ID" value="AET4Gv20599900"/>
</dbReference>
<accession>A0A453ILC4</accession>
<reference evidence="1" key="4">
    <citation type="submission" date="2019-03" db="UniProtKB">
        <authorList>
            <consortium name="EnsemblPlants"/>
        </authorList>
    </citation>
    <scope>IDENTIFICATION</scope>
</reference>
<evidence type="ECO:0000313" key="1">
    <source>
        <dbReference type="EnsemblPlants" id="AET4Gv20599900.17"/>
    </source>
</evidence>
<protein>
    <submittedName>
        <fullName evidence="1">Uncharacterized protein</fullName>
    </submittedName>
</protein>
<evidence type="ECO:0000313" key="2">
    <source>
        <dbReference type="Proteomes" id="UP000015105"/>
    </source>
</evidence>